<dbReference type="EMBL" id="JACHJB010000003">
    <property type="protein sequence ID" value="MBB6349901.1"/>
    <property type="molecule type" value="Genomic_DNA"/>
</dbReference>
<keyword evidence="2" id="KW-1185">Reference proteome</keyword>
<proteinExistence type="predicted"/>
<dbReference type="AlphaFoldDB" id="A0A7X0CA66"/>
<sequence>MEMSPLPVEADLIARMSQELTLRGWTPIDSEGPIFILRESVEVEFQFAPRMSKLSSGILLLPALGVRHPETSRLVTKFYGLVADNVGVCSFGRGLAHLMSRYGHISDITTRWLVLDSTSVDSVVETLCVDLESYGLPFFREFRTLDDVIHRLEQESLDQFLLGHLGVSYALRNSLRQAIDTLGRYANIASTQQPPLSTQSWRFVRSFIDHFSIREDSLPFEIGD</sequence>
<organism evidence="1 2">
    <name type="scientific">Nonomuraea muscovyensis</name>
    <dbReference type="NCBI Taxonomy" id="1124761"/>
    <lineage>
        <taxon>Bacteria</taxon>
        <taxon>Bacillati</taxon>
        <taxon>Actinomycetota</taxon>
        <taxon>Actinomycetes</taxon>
        <taxon>Streptosporangiales</taxon>
        <taxon>Streptosporangiaceae</taxon>
        <taxon>Nonomuraea</taxon>
    </lineage>
</organism>
<protein>
    <submittedName>
        <fullName evidence="1">Uncharacterized protein</fullName>
    </submittedName>
</protein>
<dbReference type="Proteomes" id="UP000583800">
    <property type="component" value="Unassembled WGS sequence"/>
</dbReference>
<evidence type="ECO:0000313" key="1">
    <source>
        <dbReference type="EMBL" id="MBB6349901.1"/>
    </source>
</evidence>
<accession>A0A7X0CA66</accession>
<dbReference type="RefSeq" id="WP_185087781.1">
    <property type="nucleotide sequence ID" value="NZ_JACHJB010000003.1"/>
</dbReference>
<gene>
    <name evidence="1" type="ORF">FHU36_006473</name>
</gene>
<name>A0A7X0CA66_9ACTN</name>
<comment type="caution">
    <text evidence="1">The sequence shown here is derived from an EMBL/GenBank/DDBJ whole genome shotgun (WGS) entry which is preliminary data.</text>
</comment>
<evidence type="ECO:0000313" key="2">
    <source>
        <dbReference type="Proteomes" id="UP000583800"/>
    </source>
</evidence>
<reference evidence="1 2" key="1">
    <citation type="submission" date="2020-08" db="EMBL/GenBank/DDBJ databases">
        <title>Sequencing the genomes of 1000 actinobacteria strains.</title>
        <authorList>
            <person name="Klenk H.-P."/>
        </authorList>
    </citation>
    <scope>NUCLEOTIDE SEQUENCE [LARGE SCALE GENOMIC DNA]</scope>
    <source>
        <strain evidence="1 2">DSM 45913</strain>
    </source>
</reference>